<dbReference type="Proteomes" id="UP001595711">
    <property type="component" value="Unassembled WGS sequence"/>
</dbReference>
<protein>
    <submittedName>
        <fullName evidence="1">Class I SAM-dependent methyltransferase</fullName>
        <ecNumber evidence="1">2.1.1.-</ecNumber>
    </submittedName>
</protein>
<keyword evidence="2" id="KW-1185">Reference proteome</keyword>
<proteinExistence type="predicted"/>
<sequence>MQTDETYVRQGLKRVDGWLFPYSVDFIRSLAALQRDTGIAGSVGEIGVHHGKLFILLALARQAGEGAFAVDVFGDQHLNRDASGRGDREIFLGNVSRWLGNPETVTVLQRSSLEVRPEDILAATGPVRLASVDGGHTEDCVVNDLHLMQAVLAPAGVVILDDYFNEFWPEVASGVARYCSDPAARLRPFAITPNKTYFAGADGAADFYRSALRHKNGYHYEKTAQIFGHAVDIYGTQPWTFSLKRRLMETVRHSRFGPLARRVRAQLRRA</sequence>
<dbReference type="InterPro" id="IPR029063">
    <property type="entry name" value="SAM-dependent_MTases_sf"/>
</dbReference>
<dbReference type="GO" id="GO:0032259">
    <property type="term" value="P:methylation"/>
    <property type="evidence" value="ECO:0007669"/>
    <property type="project" value="UniProtKB-KW"/>
</dbReference>
<dbReference type="GO" id="GO:0008168">
    <property type="term" value="F:methyltransferase activity"/>
    <property type="evidence" value="ECO:0007669"/>
    <property type="project" value="UniProtKB-KW"/>
</dbReference>
<keyword evidence="1" id="KW-0489">Methyltransferase</keyword>
<keyword evidence="1" id="KW-0808">Transferase</keyword>
<accession>A0ABV7V9L1</accession>
<dbReference type="EC" id="2.1.1.-" evidence="1"/>
<gene>
    <name evidence="1" type="ORF">ACFOOQ_00990</name>
</gene>
<dbReference type="Pfam" id="PF13578">
    <property type="entry name" value="Methyltransf_24"/>
    <property type="match status" value="1"/>
</dbReference>
<dbReference type="RefSeq" id="WP_379720419.1">
    <property type="nucleotide sequence ID" value="NZ_JBHRYJ010000001.1"/>
</dbReference>
<evidence type="ECO:0000313" key="1">
    <source>
        <dbReference type="EMBL" id="MFC3674096.1"/>
    </source>
</evidence>
<dbReference type="SUPFAM" id="SSF53335">
    <property type="entry name" value="S-adenosyl-L-methionine-dependent methyltransferases"/>
    <property type="match status" value="1"/>
</dbReference>
<dbReference type="Gene3D" id="3.40.50.150">
    <property type="entry name" value="Vaccinia Virus protein VP39"/>
    <property type="match status" value="1"/>
</dbReference>
<reference evidence="2" key="1">
    <citation type="journal article" date="2019" name="Int. J. Syst. Evol. Microbiol.">
        <title>The Global Catalogue of Microorganisms (GCM) 10K type strain sequencing project: providing services to taxonomists for standard genome sequencing and annotation.</title>
        <authorList>
            <consortium name="The Broad Institute Genomics Platform"/>
            <consortium name="The Broad Institute Genome Sequencing Center for Infectious Disease"/>
            <person name="Wu L."/>
            <person name="Ma J."/>
        </authorList>
    </citation>
    <scope>NUCLEOTIDE SEQUENCE [LARGE SCALE GENOMIC DNA]</scope>
    <source>
        <strain evidence="2">KCTC 42182</strain>
    </source>
</reference>
<name>A0ABV7V9L1_9PROT</name>
<dbReference type="EMBL" id="JBHRYJ010000001">
    <property type="protein sequence ID" value="MFC3674096.1"/>
    <property type="molecule type" value="Genomic_DNA"/>
</dbReference>
<organism evidence="1 2">
    <name type="scientific">Ferrovibrio xuzhouensis</name>
    <dbReference type="NCBI Taxonomy" id="1576914"/>
    <lineage>
        <taxon>Bacteria</taxon>
        <taxon>Pseudomonadati</taxon>
        <taxon>Pseudomonadota</taxon>
        <taxon>Alphaproteobacteria</taxon>
        <taxon>Rhodospirillales</taxon>
        <taxon>Rhodospirillaceae</taxon>
        <taxon>Ferrovibrio</taxon>
    </lineage>
</organism>
<evidence type="ECO:0000313" key="2">
    <source>
        <dbReference type="Proteomes" id="UP001595711"/>
    </source>
</evidence>
<comment type="caution">
    <text evidence="1">The sequence shown here is derived from an EMBL/GenBank/DDBJ whole genome shotgun (WGS) entry which is preliminary data.</text>
</comment>